<evidence type="ECO:0000256" key="6">
    <source>
        <dbReference type="PROSITE-ProRule" id="PRU00278"/>
    </source>
</evidence>
<dbReference type="PROSITE" id="PS50198">
    <property type="entry name" value="PPIC_PPIASE_2"/>
    <property type="match status" value="1"/>
</dbReference>
<dbReference type="STRING" id="880073.Cabys_1946"/>
<reference evidence="8 11" key="2">
    <citation type="submission" date="2016-11" db="EMBL/GenBank/DDBJ databases">
        <title>Genomic analysis of Caldithrix abyssi and proposal of a novel bacterial phylum Caldithrichaeota.</title>
        <authorList>
            <person name="Kublanov I."/>
            <person name="Sigalova O."/>
            <person name="Gavrilov S."/>
            <person name="Lebedinsky A."/>
            <person name="Ivanova N."/>
            <person name="Daum C."/>
            <person name="Reddy T."/>
            <person name="Klenk H.P."/>
            <person name="Goker M."/>
            <person name="Reva O."/>
            <person name="Miroshnichenko M."/>
            <person name="Kyprides N."/>
            <person name="Woyke T."/>
            <person name="Gelfand M."/>
        </authorList>
    </citation>
    <scope>NUCLEOTIDE SEQUENCE [LARGE SCALE GENOMIC DNA]</scope>
    <source>
        <strain evidence="8 11">LF13</strain>
    </source>
</reference>
<gene>
    <name evidence="8" type="ORF">Cabys_1946</name>
    <name evidence="9" type="ORF">Calab_3072</name>
</gene>
<dbReference type="RefSeq" id="WP_006930034.1">
    <property type="nucleotide sequence ID" value="NZ_CM001402.1"/>
</dbReference>
<proteinExistence type="predicted"/>
<dbReference type="PANTHER" id="PTHR47245:SF1">
    <property type="entry name" value="FOLDASE PROTEIN PRSA"/>
    <property type="match status" value="1"/>
</dbReference>
<dbReference type="eggNOG" id="COG0760">
    <property type="taxonomic scope" value="Bacteria"/>
</dbReference>
<dbReference type="EC" id="5.2.1.8" evidence="2"/>
<keyword evidence="4 6" id="KW-0697">Rotamase</keyword>
<dbReference type="InterPro" id="IPR050245">
    <property type="entry name" value="PrsA_foldase"/>
</dbReference>
<evidence type="ECO:0000259" key="7">
    <source>
        <dbReference type="PROSITE" id="PS50198"/>
    </source>
</evidence>
<evidence type="ECO:0000313" key="8">
    <source>
        <dbReference type="EMBL" id="APF18695.1"/>
    </source>
</evidence>
<dbReference type="InterPro" id="IPR000297">
    <property type="entry name" value="PPIase_PpiC"/>
</dbReference>
<evidence type="ECO:0000256" key="1">
    <source>
        <dbReference type="ARBA" id="ARBA00000971"/>
    </source>
</evidence>
<dbReference type="Pfam" id="PF00639">
    <property type="entry name" value="Rotamase"/>
    <property type="match status" value="1"/>
</dbReference>
<dbReference type="Gene3D" id="3.10.50.40">
    <property type="match status" value="1"/>
</dbReference>
<dbReference type="EMBL" id="CP018099">
    <property type="protein sequence ID" value="APF18695.1"/>
    <property type="molecule type" value="Genomic_DNA"/>
</dbReference>
<dbReference type="EMBL" id="CM001402">
    <property type="protein sequence ID" value="EHO42678.1"/>
    <property type="molecule type" value="Genomic_DNA"/>
</dbReference>
<dbReference type="InterPro" id="IPR027304">
    <property type="entry name" value="Trigger_fact/SurA_dom_sf"/>
</dbReference>
<keyword evidence="3" id="KW-0732">Signal</keyword>
<dbReference type="InParanoid" id="H1XTR1"/>
<organism evidence="9 10">
    <name type="scientific">Caldithrix abyssi DSM 13497</name>
    <dbReference type="NCBI Taxonomy" id="880073"/>
    <lineage>
        <taxon>Bacteria</taxon>
        <taxon>Pseudomonadati</taxon>
        <taxon>Calditrichota</taxon>
        <taxon>Calditrichia</taxon>
        <taxon>Calditrichales</taxon>
        <taxon>Calditrichaceae</taxon>
        <taxon>Caldithrix</taxon>
    </lineage>
</organism>
<evidence type="ECO:0000256" key="4">
    <source>
        <dbReference type="ARBA" id="ARBA00023110"/>
    </source>
</evidence>
<comment type="catalytic activity">
    <reaction evidence="1">
        <text>[protein]-peptidylproline (omega=180) = [protein]-peptidylproline (omega=0)</text>
        <dbReference type="Rhea" id="RHEA:16237"/>
        <dbReference type="Rhea" id="RHEA-COMP:10747"/>
        <dbReference type="Rhea" id="RHEA-COMP:10748"/>
        <dbReference type="ChEBI" id="CHEBI:83833"/>
        <dbReference type="ChEBI" id="CHEBI:83834"/>
        <dbReference type="EC" id="5.2.1.8"/>
    </reaction>
</comment>
<evidence type="ECO:0000256" key="3">
    <source>
        <dbReference type="ARBA" id="ARBA00022729"/>
    </source>
</evidence>
<protein>
    <recommendedName>
        <fullName evidence="2">peptidylprolyl isomerase</fullName>
        <ecNumber evidence="2">5.2.1.8</ecNumber>
    </recommendedName>
</protein>
<evidence type="ECO:0000256" key="2">
    <source>
        <dbReference type="ARBA" id="ARBA00013194"/>
    </source>
</evidence>
<dbReference type="OrthoDB" id="14196at2"/>
<evidence type="ECO:0000313" key="9">
    <source>
        <dbReference type="EMBL" id="EHO42678.1"/>
    </source>
</evidence>
<name>H1XTR1_CALAY</name>
<dbReference type="InterPro" id="IPR046357">
    <property type="entry name" value="PPIase_dom_sf"/>
</dbReference>
<dbReference type="PaxDb" id="880073-Calab_3072"/>
<dbReference type="Proteomes" id="UP000004671">
    <property type="component" value="Chromosome"/>
</dbReference>
<dbReference type="PANTHER" id="PTHR47245">
    <property type="entry name" value="PEPTIDYLPROLYL ISOMERASE"/>
    <property type="match status" value="1"/>
</dbReference>
<dbReference type="SUPFAM" id="SSF54534">
    <property type="entry name" value="FKBP-like"/>
    <property type="match status" value="1"/>
</dbReference>
<dbReference type="GO" id="GO:0003755">
    <property type="term" value="F:peptidyl-prolyl cis-trans isomerase activity"/>
    <property type="evidence" value="ECO:0007669"/>
    <property type="project" value="UniProtKB-KW"/>
</dbReference>
<evidence type="ECO:0000313" key="11">
    <source>
        <dbReference type="Proteomes" id="UP000183868"/>
    </source>
</evidence>
<dbReference type="PROSITE" id="PS51257">
    <property type="entry name" value="PROKAR_LIPOPROTEIN"/>
    <property type="match status" value="1"/>
</dbReference>
<dbReference type="SUPFAM" id="SSF109998">
    <property type="entry name" value="Triger factor/SurA peptide-binding domain-like"/>
    <property type="match status" value="1"/>
</dbReference>
<reference evidence="9 10" key="1">
    <citation type="submission" date="2011-09" db="EMBL/GenBank/DDBJ databases">
        <title>The permanent draft genome of Caldithrix abyssi DSM 13497.</title>
        <authorList>
            <consortium name="US DOE Joint Genome Institute (JGI-PGF)"/>
            <person name="Lucas S."/>
            <person name="Han J."/>
            <person name="Lapidus A."/>
            <person name="Bruce D."/>
            <person name="Goodwin L."/>
            <person name="Pitluck S."/>
            <person name="Peters L."/>
            <person name="Kyrpides N."/>
            <person name="Mavromatis K."/>
            <person name="Ivanova N."/>
            <person name="Mikhailova N."/>
            <person name="Chertkov O."/>
            <person name="Detter J.C."/>
            <person name="Tapia R."/>
            <person name="Han C."/>
            <person name="Land M."/>
            <person name="Hauser L."/>
            <person name="Markowitz V."/>
            <person name="Cheng J.-F."/>
            <person name="Hugenholtz P."/>
            <person name="Woyke T."/>
            <person name="Wu D."/>
            <person name="Spring S."/>
            <person name="Brambilla E."/>
            <person name="Klenk H.-P."/>
            <person name="Eisen J.A."/>
        </authorList>
    </citation>
    <scope>NUCLEOTIDE SEQUENCE [LARGE SCALE GENOMIC DNA]</scope>
    <source>
        <strain evidence="9 10">DSM 13497</strain>
    </source>
</reference>
<sequence precursor="true">MIKVKLVLIFSLFILATACKKQQSEANWLARVNDRLITVDEFRLFYELDPNFGVNSSGLPALKTELDRMIDQHLALILAKERGLLKEPPIKRAIQWEKRQAVLRAYYRTKIGQNIHIEQADLRKAYVQRNEQVYLRHLFTKDEKMAQKWFKELKKDSSLFRRFARQAFHDSILAKNGGVLGWLPIAELDEALAKGVDTLRQGQISRPIRTRWGYHIVQILNRKKPAIFREDEFLKQQPLLEKWLRRKKGLALSQKFIAQTIGRLNPQPDPQLFLKMWLAIKGDNNLEKMQLTREHALTSPLLEKIRRAMKNDLASPFIHFKGGSVSLAAFLGLLQEIPLTQRPRFKTPRELSLQLAKIFRDDYLYRQALKEGLDSDPQVLAELQRFKENQLYYYFVNEIVDTLKIPAVVVRYFKTNDQTAIDQFPEITKFHTLQEWQFNKAEQILHQRLRRSAPEIEIDVQKLQEENKRINWDRPIRMFMIRKPS</sequence>
<evidence type="ECO:0000256" key="5">
    <source>
        <dbReference type="ARBA" id="ARBA00023235"/>
    </source>
</evidence>
<dbReference type="HOGENOM" id="CLU_562234_0_0_0"/>
<keyword evidence="10" id="KW-1185">Reference proteome</keyword>
<feature type="domain" description="PpiC" evidence="7">
    <location>
        <begin position="130"/>
        <end position="221"/>
    </location>
</feature>
<dbReference type="Proteomes" id="UP000183868">
    <property type="component" value="Chromosome"/>
</dbReference>
<evidence type="ECO:0000313" key="10">
    <source>
        <dbReference type="Proteomes" id="UP000004671"/>
    </source>
</evidence>
<dbReference type="AlphaFoldDB" id="H1XTR1"/>
<keyword evidence="5 6" id="KW-0413">Isomerase</keyword>
<accession>H1XTR1</accession>
<dbReference type="KEGG" id="caby:Cabys_1946"/>